<dbReference type="RefSeq" id="WP_129475335.1">
    <property type="nucleotide sequence ID" value="NZ_SDWS01000004.1"/>
</dbReference>
<evidence type="ECO:0000313" key="1">
    <source>
        <dbReference type="EMBL" id="RYB90719.1"/>
    </source>
</evidence>
<reference evidence="1 2" key="1">
    <citation type="submission" date="2019-01" db="EMBL/GenBank/DDBJ databases">
        <title>Novel species of Nocardioides.</title>
        <authorList>
            <person name="Liu Q."/>
            <person name="Xin Y.-H."/>
        </authorList>
    </citation>
    <scope>NUCLEOTIDE SEQUENCE [LARGE SCALE GENOMIC DNA]</scope>
    <source>
        <strain evidence="1 2">HLT3-15</strain>
    </source>
</reference>
<name>A0A4Q2RSG9_9ACTN</name>
<dbReference type="SUPFAM" id="SSF55729">
    <property type="entry name" value="Acyl-CoA N-acyltransferases (Nat)"/>
    <property type="match status" value="1"/>
</dbReference>
<sequence length="336" mass="37648">MDPADHSAAEPAYGPLRDGDAELVSDLVTRMSGDGARLRLRDKSADYYRWMYEQNPAGRAFVHSARLGDRIVASFALAPKVFLVDGERVLVGKTMDMFTDPEWQGRGLMRRCTDSVFDEAAGAGVAGWYVTPSVNSYPIFTGRWGYREEFSLVYRLRVLRPGPLGGRARLPTGVECREVDRFDEEADKLWARVAPAHRVAQVRDATYLNWRYVANPDHYDLLELRREGRLVGIAVLGRTRRRGIGVGELMELVHEVDDRAALRHLVRAAAARAERNGCRLLQAWSVPGTRLDARLRRAGLRWRRGEVKFLLSPGFPGTSAADPDAWLLSQGDGNDV</sequence>
<organism evidence="1 2">
    <name type="scientific">Nocardioides glacieisoli</name>
    <dbReference type="NCBI Taxonomy" id="1168730"/>
    <lineage>
        <taxon>Bacteria</taxon>
        <taxon>Bacillati</taxon>
        <taxon>Actinomycetota</taxon>
        <taxon>Actinomycetes</taxon>
        <taxon>Propionibacteriales</taxon>
        <taxon>Nocardioidaceae</taxon>
        <taxon>Nocardioides</taxon>
    </lineage>
</organism>
<dbReference type="OrthoDB" id="9805924at2"/>
<dbReference type="GO" id="GO:0016740">
    <property type="term" value="F:transferase activity"/>
    <property type="evidence" value="ECO:0007669"/>
    <property type="project" value="UniProtKB-KW"/>
</dbReference>
<protein>
    <submittedName>
        <fullName evidence="1">GNAT family N-acetyltransferase</fullName>
    </submittedName>
</protein>
<evidence type="ECO:0000313" key="2">
    <source>
        <dbReference type="Proteomes" id="UP000291838"/>
    </source>
</evidence>
<proteinExistence type="predicted"/>
<dbReference type="InterPro" id="IPR016181">
    <property type="entry name" value="Acyl_CoA_acyltransferase"/>
</dbReference>
<gene>
    <name evidence="1" type="ORF">EUA06_10540</name>
</gene>
<comment type="caution">
    <text evidence="1">The sequence shown here is derived from an EMBL/GenBank/DDBJ whole genome shotgun (WGS) entry which is preliminary data.</text>
</comment>
<dbReference type="EMBL" id="SDWS01000004">
    <property type="protein sequence ID" value="RYB90719.1"/>
    <property type="molecule type" value="Genomic_DNA"/>
</dbReference>
<keyword evidence="2" id="KW-1185">Reference proteome</keyword>
<dbReference type="AlphaFoldDB" id="A0A4Q2RSG9"/>
<keyword evidence="1" id="KW-0808">Transferase</keyword>
<dbReference type="Pfam" id="PF13527">
    <property type="entry name" value="Acetyltransf_9"/>
    <property type="match status" value="1"/>
</dbReference>
<accession>A0A4Q2RSG9</accession>
<dbReference type="Gene3D" id="3.40.630.30">
    <property type="match status" value="1"/>
</dbReference>
<dbReference type="Proteomes" id="UP000291838">
    <property type="component" value="Unassembled WGS sequence"/>
</dbReference>